<dbReference type="OrthoDB" id="9798965at2"/>
<comment type="subcellular location">
    <subcellularLocation>
        <location evidence="1">Cytoplasm</location>
    </subcellularLocation>
</comment>
<dbReference type="AlphaFoldDB" id="A0A4R2PYU0"/>
<dbReference type="Pfam" id="PF00381">
    <property type="entry name" value="PTS-HPr"/>
    <property type="match status" value="1"/>
</dbReference>
<dbReference type="GO" id="GO:0005737">
    <property type="term" value="C:cytoplasm"/>
    <property type="evidence" value="ECO:0007669"/>
    <property type="project" value="UniProtKB-SubCell"/>
</dbReference>
<organism evidence="6 7">
    <name type="scientific">Rhodovulum marinum</name>
    <dbReference type="NCBI Taxonomy" id="320662"/>
    <lineage>
        <taxon>Bacteria</taxon>
        <taxon>Pseudomonadati</taxon>
        <taxon>Pseudomonadota</taxon>
        <taxon>Alphaproteobacteria</taxon>
        <taxon>Rhodobacterales</taxon>
        <taxon>Paracoccaceae</taxon>
        <taxon>Rhodovulum</taxon>
    </lineage>
</organism>
<keyword evidence="3" id="KW-0963">Cytoplasm</keyword>
<dbReference type="Proteomes" id="UP000294835">
    <property type="component" value="Unassembled WGS sequence"/>
</dbReference>
<dbReference type="InterPro" id="IPR001020">
    <property type="entry name" value="PTS_HPr_His_P_site"/>
</dbReference>
<name>A0A4R2PYU0_9RHOB</name>
<dbReference type="EMBL" id="SLXP01000007">
    <property type="protein sequence ID" value="TCP40524.1"/>
    <property type="molecule type" value="Genomic_DNA"/>
</dbReference>
<evidence type="ECO:0000259" key="5">
    <source>
        <dbReference type="PROSITE" id="PS51350"/>
    </source>
</evidence>
<evidence type="ECO:0000256" key="3">
    <source>
        <dbReference type="ARBA" id="ARBA00022490"/>
    </source>
</evidence>
<evidence type="ECO:0000256" key="1">
    <source>
        <dbReference type="ARBA" id="ARBA00004496"/>
    </source>
</evidence>
<dbReference type="PANTHER" id="PTHR33705:SF2">
    <property type="entry name" value="PHOSPHOCARRIER PROTEIN NPR"/>
    <property type="match status" value="1"/>
</dbReference>
<dbReference type="InterPro" id="IPR035895">
    <property type="entry name" value="HPr-like_sf"/>
</dbReference>
<comment type="caution">
    <text evidence="6">The sequence shown here is derived from an EMBL/GenBank/DDBJ whole genome shotgun (WGS) entry which is preliminary data.</text>
</comment>
<keyword evidence="7" id="KW-1185">Reference proteome</keyword>
<feature type="domain" description="HPr" evidence="5">
    <location>
        <begin position="5"/>
        <end position="92"/>
    </location>
</feature>
<dbReference type="GO" id="GO:0009401">
    <property type="term" value="P:phosphoenolpyruvate-dependent sugar phosphotransferase system"/>
    <property type="evidence" value="ECO:0007669"/>
    <property type="project" value="UniProtKB-KW"/>
</dbReference>
<reference evidence="6 7" key="1">
    <citation type="submission" date="2019-03" db="EMBL/GenBank/DDBJ databases">
        <title>Genomic Encyclopedia of Type Strains, Phase IV (KMG-IV): sequencing the most valuable type-strain genomes for metagenomic binning, comparative biology and taxonomic classification.</title>
        <authorList>
            <person name="Goeker M."/>
        </authorList>
    </citation>
    <scope>NUCLEOTIDE SEQUENCE [LARGE SCALE GENOMIC DNA]</scope>
    <source>
        <strain evidence="6 7">DSM 18063</strain>
    </source>
</reference>
<dbReference type="PANTHER" id="PTHR33705">
    <property type="entry name" value="PHOSPHOCARRIER PROTEIN HPR"/>
    <property type="match status" value="1"/>
</dbReference>
<dbReference type="SUPFAM" id="SSF55594">
    <property type="entry name" value="HPr-like"/>
    <property type="match status" value="1"/>
</dbReference>
<dbReference type="PROSITE" id="PS00369">
    <property type="entry name" value="PTS_HPR_HIS"/>
    <property type="match status" value="1"/>
</dbReference>
<dbReference type="CDD" id="cd00367">
    <property type="entry name" value="PTS-HPr_like"/>
    <property type="match status" value="1"/>
</dbReference>
<proteinExistence type="inferred from homology"/>
<accession>A0A4R2PYU0</accession>
<dbReference type="NCBIfam" id="TIGR01003">
    <property type="entry name" value="PTS_HPr_family"/>
    <property type="match status" value="1"/>
</dbReference>
<dbReference type="PRINTS" id="PR00107">
    <property type="entry name" value="PHOSPHOCPHPR"/>
</dbReference>
<evidence type="ECO:0000313" key="6">
    <source>
        <dbReference type="EMBL" id="TCP40524.1"/>
    </source>
</evidence>
<evidence type="ECO:0000313" key="7">
    <source>
        <dbReference type="Proteomes" id="UP000294835"/>
    </source>
</evidence>
<protein>
    <submittedName>
        <fullName evidence="6">Phosphocarrier protein</fullName>
    </submittedName>
</protein>
<keyword evidence="4" id="KW-0598">Phosphotransferase system</keyword>
<dbReference type="InterPro" id="IPR000032">
    <property type="entry name" value="HPr-like"/>
</dbReference>
<dbReference type="InterPro" id="IPR050399">
    <property type="entry name" value="HPr"/>
</dbReference>
<dbReference type="RefSeq" id="WP_132462571.1">
    <property type="nucleotide sequence ID" value="NZ_SLXP01000007.1"/>
</dbReference>
<comment type="similarity">
    <text evidence="2">Belongs to the HPr family.</text>
</comment>
<dbReference type="PROSITE" id="PS51350">
    <property type="entry name" value="PTS_HPR_DOM"/>
    <property type="match status" value="1"/>
</dbReference>
<sequence>MGGTGVSRRLEIVNEKGLHARASAKFVECVEEHDAQAEVSRDGMSASGDSIMGLLMLAASKGTTIEVRTSGPEADALADALERLVAARFGEDM</sequence>
<dbReference type="Gene3D" id="3.30.1340.10">
    <property type="entry name" value="HPr-like"/>
    <property type="match status" value="1"/>
</dbReference>
<evidence type="ECO:0000256" key="2">
    <source>
        <dbReference type="ARBA" id="ARBA00010736"/>
    </source>
</evidence>
<gene>
    <name evidence="6" type="ORF">EV662_107135</name>
</gene>
<evidence type="ECO:0000256" key="4">
    <source>
        <dbReference type="ARBA" id="ARBA00022683"/>
    </source>
</evidence>